<evidence type="ECO:0000313" key="3">
    <source>
        <dbReference type="Proteomes" id="UP000193411"/>
    </source>
</evidence>
<reference evidence="2 3" key="1">
    <citation type="submission" date="2016-07" db="EMBL/GenBank/DDBJ databases">
        <title>Pervasive Adenine N6-methylation of Active Genes in Fungi.</title>
        <authorList>
            <consortium name="DOE Joint Genome Institute"/>
            <person name="Mondo S.J."/>
            <person name="Dannebaum R.O."/>
            <person name="Kuo R.C."/>
            <person name="Labutti K."/>
            <person name="Haridas S."/>
            <person name="Kuo A."/>
            <person name="Salamov A."/>
            <person name="Ahrendt S.R."/>
            <person name="Lipzen A."/>
            <person name="Sullivan W."/>
            <person name="Andreopoulos W.B."/>
            <person name="Clum A."/>
            <person name="Lindquist E."/>
            <person name="Daum C."/>
            <person name="Ramamoorthy G.K."/>
            <person name="Gryganskyi A."/>
            <person name="Culley D."/>
            <person name="Magnuson J.K."/>
            <person name="James T.Y."/>
            <person name="O'Malley M.A."/>
            <person name="Stajich J.E."/>
            <person name="Spatafora J.W."/>
            <person name="Visel A."/>
            <person name="Grigoriev I.V."/>
        </authorList>
    </citation>
    <scope>NUCLEOTIDE SEQUENCE [LARGE SCALE GENOMIC DNA]</scope>
    <source>
        <strain evidence="2 3">PL171</strain>
    </source>
</reference>
<name>A0A1Y2HUM5_9FUNG</name>
<dbReference type="EMBL" id="MCFL01000015">
    <property type="protein sequence ID" value="ORZ36842.1"/>
    <property type="molecule type" value="Genomic_DNA"/>
</dbReference>
<organism evidence="2 3">
    <name type="scientific">Catenaria anguillulae PL171</name>
    <dbReference type="NCBI Taxonomy" id="765915"/>
    <lineage>
        <taxon>Eukaryota</taxon>
        <taxon>Fungi</taxon>
        <taxon>Fungi incertae sedis</taxon>
        <taxon>Blastocladiomycota</taxon>
        <taxon>Blastocladiomycetes</taxon>
        <taxon>Blastocladiales</taxon>
        <taxon>Catenariaceae</taxon>
        <taxon>Catenaria</taxon>
    </lineage>
</organism>
<evidence type="ECO:0000256" key="1">
    <source>
        <dbReference type="SAM" id="Phobius"/>
    </source>
</evidence>
<sequence>MLLFAVGLLLVACFHASRTTIFLVCMLSFIILHDWSLAVFLLFLVPRFHKSSTLHDFHQALIDPAA</sequence>
<comment type="caution">
    <text evidence="2">The sequence shown here is derived from an EMBL/GenBank/DDBJ whole genome shotgun (WGS) entry which is preliminary data.</text>
</comment>
<keyword evidence="3" id="KW-1185">Reference proteome</keyword>
<dbReference type="AlphaFoldDB" id="A0A1Y2HUM5"/>
<accession>A0A1Y2HUM5</accession>
<protein>
    <submittedName>
        <fullName evidence="2">Uncharacterized protein</fullName>
    </submittedName>
</protein>
<feature type="non-terminal residue" evidence="2">
    <location>
        <position position="66"/>
    </location>
</feature>
<keyword evidence="1" id="KW-0472">Membrane</keyword>
<feature type="transmembrane region" description="Helical" evidence="1">
    <location>
        <begin position="26"/>
        <end position="45"/>
    </location>
</feature>
<feature type="non-terminal residue" evidence="2">
    <location>
        <position position="1"/>
    </location>
</feature>
<evidence type="ECO:0000313" key="2">
    <source>
        <dbReference type="EMBL" id="ORZ36842.1"/>
    </source>
</evidence>
<dbReference type="Proteomes" id="UP000193411">
    <property type="component" value="Unassembled WGS sequence"/>
</dbReference>
<keyword evidence="1" id="KW-1133">Transmembrane helix</keyword>
<keyword evidence="1" id="KW-0812">Transmembrane</keyword>
<proteinExistence type="predicted"/>
<gene>
    <name evidence="2" type="ORF">BCR44DRAFT_36368</name>
</gene>